<dbReference type="PANTHER" id="PTHR48081">
    <property type="entry name" value="AB HYDROLASE SUPERFAMILY PROTEIN C4A8.06C"/>
    <property type="match status" value="1"/>
</dbReference>
<sequence length="283" mass="30711">MTTPHLRGLCAEWGRMSRAERDRAYDNSAAVPESPALNEARIAASREFRARHAAGLDLRYGPRERNLWDIYAAEDPNAPCLVFIHGGYWQRNRREDFACLAEGVRAHGWSCALPGYTLAPEITLADIVAEIHQALDWLAGHGAAHGVAGPVVLSGWSAGGHLAAMGLRHPRVTAGFAISGVFELGPLRDTYLNEKLRLTDEEAATLSPLRLPVVNKPLAIAYGTRELAALVTDSRDLHALRAASHAPGPLLPVAGADHFTILDQLRRPDGELTRATLGLLPQR</sequence>
<keyword evidence="1" id="KW-0378">Hydrolase</keyword>
<evidence type="ECO:0000313" key="4">
    <source>
        <dbReference type="Proteomes" id="UP000000245"/>
    </source>
</evidence>
<proteinExistence type="predicted"/>
<evidence type="ECO:0000259" key="2">
    <source>
        <dbReference type="Pfam" id="PF20434"/>
    </source>
</evidence>
<dbReference type="HOGENOM" id="CLU_012494_4_7_5"/>
<dbReference type="RefSeq" id="WP_011942239.1">
    <property type="nucleotide sequence ID" value="NC_009484.1"/>
</dbReference>
<organism evidence="3 4">
    <name type="scientific">Acidiphilium cryptum (strain JF-5)</name>
    <dbReference type="NCBI Taxonomy" id="349163"/>
    <lineage>
        <taxon>Bacteria</taxon>
        <taxon>Pseudomonadati</taxon>
        <taxon>Pseudomonadota</taxon>
        <taxon>Alphaproteobacteria</taxon>
        <taxon>Acetobacterales</taxon>
        <taxon>Acidocellaceae</taxon>
        <taxon>Acidiphilium</taxon>
    </lineage>
</organism>
<keyword evidence="4" id="KW-1185">Reference proteome</keyword>
<dbReference type="KEGG" id="acr:Acry_1431"/>
<evidence type="ECO:0000256" key="1">
    <source>
        <dbReference type="ARBA" id="ARBA00022801"/>
    </source>
</evidence>
<dbReference type="InterPro" id="IPR049492">
    <property type="entry name" value="BD-FAE-like_dom"/>
</dbReference>
<dbReference type="STRING" id="349163.Acry_1431"/>
<dbReference type="InterPro" id="IPR029058">
    <property type="entry name" value="AB_hydrolase_fold"/>
</dbReference>
<name>A5FYF9_ACICJ</name>
<accession>A5FYF9</accession>
<dbReference type="Proteomes" id="UP000000245">
    <property type="component" value="Chromosome"/>
</dbReference>
<dbReference type="GO" id="GO:0016787">
    <property type="term" value="F:hydrolase activity"/>
    <property type="evidence" value="ECO:0007669"/>
    <property type="project" value="UniProtKB-KW"/>
</dbReference>
<feature type="domain" description="BD-FAE-like" evidence="2">
    <location>
        <begin position="69"/>
        <end position="165"/>
    </location>
</feature>
<dbReference type="Gene3D" id="3.40.50.1820">
    <property type="entry name" value="alpha/beta hydrolase"/>
    <property type="match status" value="1"/>
</dbReference>
<dbReference type="InterPro" id="IPR050300">
    <property type="entry name" value="GDXG_lipolytic_enzyme"/>
</dbReference>
<dbReference type="EMBL" id="CP000697">
    <property type="protein sequence ID" value="ABQ30641.1"/>
    <property type="molecule type" value="Genomic_DNA"/>
</dbReference>
<gene>
    <name evidence="3" type="ordered locus">Acry_1431</name>
</gene>
<evidence type="ECO:0000313" key="3">
    <source>
        <dbReference type="EMBL" id="ABQ30641.1"/>
    </source>
</evidence>
<dbReference type="SUPFAM" id="SSF53474">
    <property type="entry name" value="alpha/beta-Hydrolases"/>
    <property type="match status" value="1"/>
</dbReference>
<protein>
    <submittedName>
        <fullName evidence="3">Esterase/lipase-like protein</fullName>
    </submittedName>
</protein>
<dbReference type="PANTHER" id="PTHR48081:SF33">
    <property type="entry name" value="KYNURENINE FORMAMIDASE"/>
    <property type="match status" value="1"/>
</dbReference>
<reference evidence="3 4" key="1">
    <citation type="submission" date="2007-05" db="EMBL/GenBank/DDBJ databases">
        <title>Complete sequence of chromosome of Acidiphilium cryptum JF-5.</title>
        <authorList>
            <consortium name="US DOE Joint Genome Institute"/>
            <person name="Copeland A."/>
            <person name="Lucas S."/>
            <person name="Lapidus A."/>
            <person name="Barry K."/>
            <person name="Detter J.C."/>
            <person name="Glavina del Rio T."/>
            <person name="Hammon N."/>
            <person name="Israni S."/>
            <person name="Dalin E."/>
            <person name="Tice H."/>
            <person name="Pitluck S."/>
            <person name="Sims D."/>
            <person name="Brettin T."/>
            <person name="Bruce D."/>
            <person name="Han C."/>
            <person name="Schmutz J."/>
            <person name="Larimer F."/>
            <person name="Land M."/>
            <person name="Hauser L."/>
            <person name="Kyrpides N."/>
            <person name="Kim E."/>
            <person name="Magnuson T."/>
            <person name="Richardson P."/>
        </authorList>
    </citation>
    <scope>NUCLEOTIDE SEQUENCE [LARGE SCALE GENOMIC DNA]</scope>
    <source>
        <strain evidence="3 4">JF-5</strain>
    </source>
</reference>
<dbReference type="AlphaFoldDB" id="A5FYF9"/>
<dbReference type="Pfam" id="PF20434">
    <property type="entry name" value="BD-FAE"/>
    <property type="match status" value="1"/>
</dbReference>
<dbReference type="eggNOG" id="COG0657">
    <property type="taxonomic scope" value="Bacteria"/>
</dbReference>